<dbReference type="Pfam" id="PF00884">
    <property type="entry name" value="Sulfatase"/>
    <property type="match status" value="1"/>
</dbReference>
<evidence type="ECO:0000256" key="1">
    <source>
        <dbReference type="ARBA" id="ARBA00008779"/>
    </source>
</evidence>
<dbReference type="InterPro" id="IPR050738">
    <property type="entry name" value="Sulfatase"/>
</dbReference>
<reference evidence="4" key="1">
    <citation type="submission" date="2021-12" db="EMBL/GenBank/DDBJ databases">
        <authorList>
            <person name="Rodrigo-Torres L."/>
            <person name="Arahal R. D."/>
            <person name="Lucena T."/>
        </authorList>
    </citation>
    <scope>NUCLEOTIDE SEQUENCE</scope>
    <source>
        <strain evidence="4">CECT 8226</strain>
    </source>
</reference>
<keyword evidence="2 4" id="KW-0378">Hydrolase</keyword>
<dbReference type="PANTHER" id="PTHR42693">
    <property type="entry name" value="ARYLSULFATASE FAMILY MEMBER"/>
    <property type="match status" value="1"/>
</dbReference>
<dbReference type="EC" id="3.1.6.-" evidence="4"/>
<proteinExistence type="inferred from homology"/>
<dbReference type="PANTHER" id="PTHR42693:SF53">
    <property type="entry name" value="ENDO-4-O-SULFATASE"/>
    <property type="match status" value="1"/>
</dbReference>
<protein>
    <submittedName>
        <fullName evidence="4">Ulvan-active sulfatase</fullName>
        <ecNumber evidence="4">3.1.6.-</ecNumber>
    </submittedName>
</protein>
<dbReference type="InterPro" id="IPR000917">
    <property type="entry name" value="Sulfatase_N"/>
</dbReference>
<dbReference type="EMBL" id="CAKLCM010000003">
    <property type="protein sequence ID" value="CAH0528797.1"/>
    <property type="molecule type" value="Genomic_DNA"/>
</dbReference>
<dbReference type="InterPro" id="IPR017850">
    <property type="entry name" value="Alkaline_phosphatase_core_sf"/>
</dbReference>
<accession>A0ABM8ZL95</accession>
<feature type="domain" description="Sulfatase N-terminal" evidence="3">
    <location>
        <begin position="4"/>
        <end position="342"/>
    </location>
</feature>
<organism evidence="4 5">
    <name type="scientific">Vibrio hippocampi</name>
    <dbReference type="NCBI Taxonomy" id="654686"/>
    <lineage>
        <taxon>Bacteria</taxon>
        <taxon>Pseudomonadati</taxon>
        <taxon>Pseudomonadota</taxon>
        <taxon>Gammaproteobacteria</taxon>
        <taxon>Vibrionales</taxon>
        <taxon>Vibrionaceae</taxon>
        <taxon>Vibrio</taxon>
    </lineage>
</organism>
<evidence type="ECO:0000259" key="3">
    <source>
        <dbReference type="Pfam" id="PF00884"/>
    </source>
</evidence>
<comment type="caution">
    <text evidence="4">The sequence shown here is derived from an EMBL/GenBank/DDBJ whole genome shotgun (WGS) entry which is preliminary data.</text>
</comment>
<dbReference type="SUPFAM" id="SSF53649">
    <property type="entry name" value="Alkaline phosphatase-like"/>
    <property type="match status" value="1"/>
</dbReference>
<dbReference type="Gene3D" id="3.40.720.10">
    <property type="entry name" value="Alkaline Phosphatase, subunit A"/>
    <property type="match status" value="1"/>
</dbReference>
<sequence>MKKPNIIVIFSDQQRWDTLGCYGQELPVTPNLDELARDGVMFENAFTVNPVCGPTRSTMQTGLYPTETGCFRNDIILPQGQKTVAHFLSDEGYSVGYVGKWHLASNNTAHEGFVVAAPTESSGEIIDNCFTAIPKQYRGGYKDFWIASDILEGTSHGYGGHMFDIDGNKVSWDEDVYRADFLTDLTTDYIDNYQEEEPFFLFLSYLEPHHQNDRKTYEGPHGSQEKWSNFKVPGDLEPFVNGDWAEEYPDYLGCCNNLDQNVGKIRQAIKDKGLDDNTIIVYLSDHGSHFKTRNGEYKRSCHDSSIRIPFVIYDPRARAGQVIDDHASIIDVVPTLLKAAGIKVPSYMQGQPLQDLYIDKAKRSNVSFIQISESQIGRAIRTDTWTYSVAAPDQSGLLEKHSEVYQEEFLYNLVDDPNQLENLVTSEDLKPVKEMLRKLLLEEIYRIEGKKPEIMEV</sequence>
<keyword evidence="5" id="KW-1185">Reference proteome</keyword>
<dbReference type="CDD" id="cd16152">
    <property type="entry name" value="sulfatase_like"/>
    <property type="match status" value="1"/>
</dbReference>
<dbReference type="RefSeq" id="WP_237485700.1">
    <property type="nucleotide sequence ID" value="NZ_CAKLCM010000003.1"/>
</dbReference>
<dbReference type="Proteomes" id="UP000838160">
    <property type="component" value="Unassembled WGS sequence"/>
</dbReference>
<name>A0ABM8ZL95_9VIBR</name>
<evidence type="ECO:0000256" key="2">
    <source>
        <dbReference type="ARBA" id="ARBA00022801"/>
    </source>
</evidence>
<comment type="similarity">
    <text evidence="1">Belongs to the sulfatase family.</text>
</comment>
<dbReference type="GO" id="GO:0016787">
    <property type="term" value="F:hydrolase activity"/>
    <property type="evidence" value="ECO:0007669"/>
    <property type="project" value="UniProtKB-KW"/>
</dbReference>
<evidence type="ECO:0000313" key="5">
    <source>
        <dbReference type="Proteomes" id="UP000838160"/>
    </source>
</evidence>
<gene>
    <name evidence="4" type="ORF">VHP8226_02824</name>
</gene>
<evidence type="ECO:0000313" key="4">
    <source>
        <dbReference type="EMBL" id="CAH0528797.1"/>
    </source>
</evidence>